<dbReference type="SMART" id="SM00342">
    <property type="entry name" value="HTH_ARAC"/>
    <property type="match status" value="1"/>
</dbReference>
<evidence type="ECO:0000313" key="6">
    <source>
        <dbReference type="EMBL" id="CZF86939.1"/>
    </source>
</evidence>
<evidence type="ECO:0000256" key="2">
    <source>
        <dbReference type="ARBA" id="ARBA00023015"/>
    </source>
</evidence>
<dbReference type="PROSITE" id="PS01124">
    <property type="entry name" value="HTH_ARAC_FAMILY_2"/>
    <property type="match status" value="1"/>
</dbReference>
<keyword evidence="3" id="KW-0238">DNA-binding</keyword>
<dbReference type="AlphaFoldDB" id="A0A128FJG4"/>
<sequence>MKRRLQSDNCDYSDWREGAELIARQWLHEREDKLSRSQRPYTSHKHYRGQLICIDEGLIQVNTEEGTWLLPPHRAGWIPPEAMHSVYFHGSVKGWSLLLLPSACHQLPKSPCVIGMNDVIKVLANRILGWSKTTEVSPDQSHILCVILNEICRAPLEDLYFPIPREPRLQRIAHAMLDNIGSTKSVEHWASIGATSSRTLRRLVRTELNMSFNMWRQQIQLIHAMEMLARGKSVGDVSFALGYATPSNFIAMFRKVYGEPPARYFSKRPAKYNT</sequence>
<dbReference type="Gene3D" id="1.10.10.60">
    <property type="entry name" value="Homeodomain-like"/>
    <property type="match status" value="1"/>
</dbReference>
<dbReference type="PANTHER" id="PTHR11019">
    <property type="entry name" value="HTH-TYPE TRANSCRIPTIONAL REGULATOR NIMR"/>
    <property type="match status" value="1"/>
</dbReference>
<evidence type="ECO:0000259" key="5">
    <source>
        <dbReference type="PROSITE" id="PS01124"/>
    </source>
</evidence>
<dbReference type="SUPFAM" id="SSF46689">
    <property type="entry name" value="Homeodomain-like"/>
    <property type="match status" value="1"/>
</dbReference>
<dbReference type="CDD" id="cd06124">
    <property type="entry name" value="cupin_NimR-like_N"/>
    <property type="match status" value="1"/>
</dbReference>
<dbReference type="InterPro" id="IPR018060">
    <property type="entry name" value="HTH_AraC"/>
</dbReference>
<dbReference type="Proteomes" id="UP000073601">
    <property type="component" value="Unassembled WGS sequence"/>
</dbReference>
<dbReference type="Pfam" id="PF12833">
    <property type="entry name" value="HTH_18"/>
    <property type="match status" value="1"/>
</dbReference>
<dbReference type="GO" id="GO:0003700">
    <property type="term" value="F:DNA-binding transcription factor activity"/>
    <property type="evidence" value="ECO:0007669"/>
    <property type="project" value="InterPro"/>
</dbReference>
<dbReference type="GO" id="GO:0043565">
    <property type="term" value="F:sequence-specific DNA binding"/>
    <property type="evidence" value="ECO:0007669"/>
    <property type="project" value="InterPro"/>
</dbReference>
<accession>A0A128FJG4</accession>
<gene>
    <name evidence="6" type="primary">ripA_2</name>
    <name evidence="6" type="ORF">GMA8713_04980</name>
</gene>
<keyword evidence="4" id="KW-0804">Transcription</keyword>
<dbReference type="RefSeq" id="WP_062715201.1">
    <property type="nucleotide sequence ID" value="NZ_CAWRCI010000097.1"/>
</dbReference>
<evidence type="ECO:0000256" key="3">
    <source>
        <dbReference type="ARBA" id="ARBA00023125"/>
    </source>
</evidence>
<proteinExistence type="predicted"/>
<evidence type="ECO:0000313" key="7">
    <source>
        <dbReference type="Proteomes" id="UP000073601"/>
    </source>
</evidence>
<keyword evidence="7" id="KW-1185">Reference proteome</keyword>
<keyword evidence="2" id="KW-0805">Transcription regulation</keyword>
<dbReference type="PANTHER" id="PTHR11019:SF159">
    <property type="entry name" value="TRANSCRIPTIONAL REGULATOR-RELATED"/>
    <property type="match status" value="1"/>
</dbReference>
<feature type="domain" description="HTH araC/xylS-type" evidence="5">
    <location>
        <begin position="170"/>
        <end position="267"/>
    </location>
</feature>
<dbReference type="OrthoDB" id="5949386at2"/>
<organism evidence="6 7">
    <name type="scientific">Grimontia marina</name>
    <dbReference type="NCBI Taxonomy" id="646534"/>
    <lineage>
        <taxon>Bacteria</taxon>
        <taxon>Pseudomonadati</taxon>
        <taxon>Pseudomonadota</taxon>
        <taxon>Gammaproteobacteria</taxon>
        <taxon>Vibrionales</taxon>
        <taxon>Vibrionaceae</taxon>
        <taxon>Grimontia</taxon>
    </lineage>
</organism>
<dbReference type="PROSITE" id="PS00041">
    <property type="entry name" value="HTH_ARAC_FAMILY_1"/>
    <property type="match status" value="1"/>
</dbReference>
<keyword evidence="1" id="KW-0678">Repressor</keyword>
<dbReference type="EMBL" id="FIZY01000097">
    <property type="protein sequence ID" value="CZF86939.1"/>
    <property type="molecule type" value="Genomic_DNA"/>
</dbReference>
<evidence type="ECO:0000256" key="1">
    <source>
        <dbReference type="ARBA" id="ARBA00022491"/>
    </source>
</evidence>
<evidence type="ECO:0000256" key="4">
    <source>
        <dbReference type="ARBA" id="ARBA00023163"/>
    </source>
</evidence>
<dbReference type="InterPro" id="IPR009057">
    <property type="entry name" value="Homeodomain-like_sf"/>
</dbReference>
<protein>
    <submittedName>
        <fullName evidence="6">HTH-type transcriptional repressor of iron proteins A</fullName>
    </submittedName>
</protein>
<dbReference type="FunFam" id="1.10.10.60:FF:000132">
    <property type="entry name" value="AraC family transcriptional regulator"/>
    <property type="match status" value="1"/>
</dbReference>
<dbReference type="InterPro" id="IPR018062">
    <property type="entry name" value="HTH_AraC-typ_CS"/>
</dbReference>
<dbReference type="SUPFAM" id="SSF51182">
    <property type="entry name" value="RmlC-like cupins"/>
    <property type="match status" value="1"/>
</dbReference>
<reference evidence="7" key="1">
    <citation type="submission" date="2016-02" db="EMBL/GenBank/DDBJ databases">
        <authorList>
            <person name="Rodrigo-Torres Lidia"/>
            <person name="Arahal R.David."/>
        </authorList>
    </citation>
    <scope>NUCLEOTIDE SEQUENCE [LARGE SCALE GENOMIC DNA]</scope>
    <source>
        <strain evidence="7">CECT 8713</strain>
    </source>
</reference>
<dbReference type="InterPro" id="IPR011051">
    <property type="entry name" value="RmlC_Cupin_sf"/>
</dbReference>
<name>A0A128FJG4_9GAMM</name>